<protein>
    <submittedName>
        <fullName evidence="2">Uncharacterized protein</fullName>
    </submittedName>
</protein>
<feature type="transmembrane region" description="Helical" evidence="1">
    <location>
        <begin position="24"/>
        <end position="46"/>
    </location>
</feature>
<dbReference type="AlphaFoldDB" id="A0A3N4JZT7"/>
<gene>
    <name evidence="2" type="ORF">L873DRAFT_1800310</name>
</gene>
<keyword evidence="3" id="KW-1185">Reference proteome</keyword>
<reference evidence="2 3" key="1">
    <citation type="journal article" date="2018" name="Nat. Ecol. Evol.">
        <title>Pezizomycetes genomes reveal the molecular basis of ectomycorrhizal truffle lifestyle.</title>
        <authorList>
            <person name="Murat C."/>
            <person name="Payen T."/>
            <person name="Noel B."/>
            <person name="Kuo A."/>
            <person name="Morin E."/>
            <person name="Chen J."/>
            <person name="Kohler A."/>
            <person name="Krizsan K."/>
            <person name="Balestrini R."/>
            <person name="Da Silva C."/>
            <person name="Montanini B."/>
            <person name="Hainaut M."/>
            <person name="Levati E."/>
            <person name="Barry K.W."/>
            <person name="Belfiori B."/>
            <person name="Cichocki N."/>
            <person name="Clum A."/>
            <person name="Dockter R.B."/>
            <person name="Fauchery L."/>
            <person name="Guy J."/>
            <person name="Iotti M."/>
            <person name="Le Tacon F."/>
            <person name="Lindquist E.A."/>
            <person name="Lipzen A."/>
            <person name="Malagnac F."/>
            <person name="Mello A."/>
            <person name="Molinier V."/>
            <person name="Miyauchi S."/>
            <person name="Poulain J."/>
            <person name="Riccioni C."/>
            <person name="Rubini A."/>
            <person name="Sitrit Y."/>
            <person name="Splivallo R."/>
            <person name="Traeger S."/>
            <person name="Wang M."/>
            <person name="Zifcakova L."/>
            <person name="Wipf D."/>
            <person name="Zambonelli A."/>
            <person name="Paolocci F."/>
            <person name="Nowrousian M."/>
            <person name="Ottonello S."/>
            <person name="Baldrian P."/>
            <person name="Spatafora J.W."/>
            <person name="Henrissat B."/>
            <person name="Nagy L.G."/>
            <person name="Aury J.M."/>
            <person name="Wincker P."/>
            <person name="Grigoriev I.V."/>
            <person name="Bonfante P."/>
            <person name="Martin F.M."/>
        </authorList>
    </citation>
    <scope>NUCLEOTIDE SEQUENCE [LARGE SCALE GENOMIC DNA]</scope>
    <source>
        <strain evidence="2 3">120613-1</strain>
    </source>
</reference>
<organism evidence="2 3">
    <name type="scientific">Choiromyces venosus 120613-1</name>
    <dbReference type="NCBI Taxonomy" id="1336337"/>
    <lineage>
        <taxon>Eukaryota</taxon>
        <taxon>Fungi</taxon>
        <taxon>Dikarya</taxon>
        <taxon>Ascomycota</taxon>
        <taxon>Pezizomycotina</taxon>
        <taxon>Pezizomycetes</taxon>
        <taxon>Pezizales</taxon>
        <taxon>Tuberaceae</taxon>
        <taxon>Choiromyces</taxon>
    </lineage>
</organism>
<keyword evidence="1" id="KW-1133">Transmembrane helix</keyword>
<accession>A0A3N4JZT7</accession>
<keyword evidence="1" id="KW-0472">Membrane</keyword>
<proteinExistence type="predicted"/>
<evidence type="ECO:0000256" key="1">
    <source>
        <dbReference type="SAM" id="Phobius"/>
    </source>
</evidence>
<name>A0A3N4JZT7_9PEZI</name>
<dbReference type="Proteomes" id="UP000276215">
    <property type="component" value="Unassembled WGS sequence"/>
</dbReference>
<sequence>MTKQQYFLKDALWWLAKFTWTKEFPFFLFFLYVYLFCLSVSDMILYSADVTGWQKKT</sequence>
<evidence type="ECO:0000313" key="2">
    <source>
        <dbReference type="EMBL" id="RPB03797.1"/>
    </source>
</evidence>
<evidence type="ECO:0000313" key="3">
    <source>
        <dbReference type="Proteomes" id="UP000276215"/>
    </source>
</evidence>
<keyword evidence="1" id="KW-0812">Transmembrane</keyword>
<feature type="non-terminal residue" evidence="2">
    <location>
        <position position="57"/>
    </location>
</feature>
<dbReference type="EMBL" id="ML120361">
    <property type="protein sequence ID" value="RPB03797.1"/>
    <property type="molecule type" value="Genomic_DNA"/>
</dbReference>